<gene>
    <name evidence="2" type="primary">orf230</name>
</gene>
<organism evidence="2">
    <name type="scientific">Roya anglica</name>
    <dbReference type="NCBI Taxonomy" id="43943"/>
    <lineage>
        <taxon>Eukaryota</taxon>
        <taxon>Viridiplantae</taxon>
        <taxon>Streptophyta</taxon>
        <taxon>Zygnematophyceae</taxon>
        <taxon>Zygnematophycidae</taxon>
        <taxon>Zygnematales</taxon>
        <taxon>Mesotaeniaceae</taxon>
        <taxon>Roya</taxon>
    </lineage>
</organism>
<dbReference type="AlphaFoldDB" id="A0A024B3P2"/>
<keyword evidence="2" id="KW-0150">Chloroplast</keyword>
<reference evidence="2" key="1">
    <citation type="journal article" date="2014" name="Genome Biol. Evol.">
        <title>Analyses of charophyte chloroplast genomes help characterize the ancestral chloroplast genome of land plants.</title>
        <authorList>
            <person name="Civan P."/>
            <person name="Foster P.G."/>
            <person name="Embley M.T."/>
            <person name="Seneca A."/>
            <person name="Cox C.J."/>
        </authorList>
    </citation>
    <scope>NUCLEOTIDE SEQUENCE</scope>
</reference>
<dbReference type="GeneID" id="19524010"/>
<dbReference type="EMBL" id="KJ461681">
    <property type="protein sequence ID" value="AHZ11159.1"/>
    <property type="molecule type" value="Genomic_DNA"/>
</dbReference>
<keyword evidence="2" id="KW-0934">Plastid</keyword>
<dbReference type="EMBL" id="KJ461681">
    <property type="protein sequence ID" value="AHZ11144.1"/>
    <property type="molecule type" value="Genomic_DNA"/>
</dbReference>
<dbReference type="GeneID" id="19523989"/>
<proteinExistence type="predicted"/>
<sequence length="230" mass="26389">MPEVIQRSTDFRDQYRPPSRPSVERAAYHGTNFWEVCLEGIESKFSLKKYLKRIFYKALNGGQSETWEQILNTLRTHYKDDQILWQPEGMQIARTIQELPLIKELVAFQKTLSERDSIYLPTMEVAFVGRNRKGMEAQKAKDRPSKSQFHGGLMTSRLFAGQEFLLFMITFQALLREEGCIPICGAHDGIYVLVQAETDLKAICKHVTDASVQLLGIEIQLDVKETGKET</sequence>
<feature type="region of interest" description="Disordered" evidence="1">
    <location>
        <begin position="1"/>
        <end position="22"/>
    </location>
</feature>
<evidence type="ECO:0000313" key="2">
    <source>
        <dbReference type="EMBL" id="AHZ11159.1"/>
    </source>
</evidence>
<name>A0A024B3P2_9VIRI</name>
<accession>A0A024B3P2</accession>
<dbReference type="RefSeq" id="YP_009033776.1">
    <property type="nucleotide sequence ID" value="NC_024168.1"/>
</dbReference>
<evidence type="ECO:0000256" key="1">
    <source>
        <dbReference type="SAM" id="MobiDB-lite"/>
    </source>
</evidence>
<geneLocation type="chloroplast" evidence="2"/>
<dbReference type="RefSeq" id="YP_009033761.1">
    <property type="nucleotide sequence ID" value="NC_024168.1"/>
</dbReference>
<protein>
    <submittedName>
        <fullName evidence="2">Uncharacterized protein</fullName>
    </submittedName>
</protein>